<evidence type="ECO:0000256" key="3">
    <source>
        <dbReference type="ARBA" id="ARBA00023237"/>
    </source>
</evidence>
<reference evidence="5 6" key="1">
    <citation type="submission" date="2020-09" db="EMBL/GenBank/DDBJ databases">
        <title>Complete genome sequence of altererythrobacter flavus SS-21NJ, isolated from Dongying oil sludge in Shandong province.</title>
        <authorList>
            <person name="Sun S."/>
            <person name="Zhang Z."/>
        </authorList>
    </citation>
    <scope>NUCLEOTIDE SEQUENCE [LARGE SCALE GENOMIC DNA]</scope>
    <source>
        <strain evidence="5 6">SS-21NJ</strain>
    </source>
</reference>
<keyword evidence="2" id="KW-0472">Membrane</keyword>
<evidence type="ECO:0000256" key="1">
    <source>
        <dbReference type="ARBA" id="ARBA00004442"/>
    </source>
</evidence>
<evidence type="ECO:0000259" key="4">
    <source>
        <dbReference type="Pfam" id="PF00593"/>
    </source>
</evidence>
<dbReference type="Pfam" id="PF00593">
    <property type="entry name" value="TonB_dep_Rec_b-barrel"/>
    <property type="match status" value="1"/>
</dbReference>
<evidence type="ECO:0000313" key="5">
    <source>
        <dbReference type="EMBL" id="QSB43801.1"/>
    </source>
</evidence>
<dbReference type="PANTHER" id="PTHR40980">
    <property type="entry name" value="PLUG DOMAIN-CONTAINING PROTEIN"/>
    <property type="match status" value="1"/>
</dbReference>
<proteinExistence type="predicted"/>
<dbReference type="Proteomes" id="UP000663637">
    <property type="component" value="Chromosome"/>
</dbReference>
<evidence type="ECO:0000256" key="2">
    <source>
        <dbReference type="ARBA" id="ARBA00023136"/>
    </source>
</evidence>
<gene>
    <name evidence="5" type="ORF">IDJ81_10590</name>
</gene>
<feature type="domain" description="TonB-dependent receptor-like beta-barrel" evidence="4">
    <location>
        <begin position="12"/>
        <end position="419"/>
    </location>
</feature>
<keyword evidence="3" id="KW-0998">Cell outer membrane</keyword>
<protein>
    <submittedName>
        <fullName evidence="5">TonB-dependent receptor</fullName>
    </submittedName>
</protein>
<dbReference type="RefSeq" id="WP_205441085.1">
    <property type="nucleotide sequence ID" value="NZ_CP061510.1"/>
</dbReference>
<dbReference type="Gene3D" id="2.40.170.20">
    <property type="entry name" value="TonB-dependent receptor, beta-barrel domain"/>
    <property type="match status" value="1"/>
</dbReference>
<dbReference type="SUPFAM" id="SSF56935">
    <property type="entry name" value="Porins"/>
    <property type="match status" value="1"/>
</dbReference>
<dbReference type="InterPro" id="IPR000531">
    <property type="entry name" value="Beta-barrel_TonB"/>
</dbReference>
<accession>A0ABX7K9P6</accession>
<organism evidence="5 6">
    <name type="scientific">Tsuneonella flava</name>
    <dbReference type="NCBI Taxonomy" id="2055955"/>
    <lineage>
        <taxon>Bacteria</taxon>
        <taxon>Pseudomonadati</taxon>
        <taxon>Pseudomonadota</taxon>
        <taxon>Alphaproteobacteria</taxon>
        <taxon>Sphingomonadales</taxon>
        <taxon>Erythrobacteraceae</taxon>
        <taxon>Tsuneonella</taxon>
    </lineage>
</organism>
<keyword evidence="6" id="KW-1185">Reference proteome</keyword>
<sequence>MYTVDSPGASGNYSAHRSEDYLATDWTIRQLSGADWSDPASYSLSSIIINTEDGRSSKVDRTGGAINVGYELPGSAFPITIRTGGKIQLASYQYEKQREASRYVYTEPLSTAEFLTATQSGIRSNLNEAGLTYQTISGSSYLYMPSNYLIGQYFFDHPDEFSPLMTATNYYNAYIGDSRHFDEDTYATYSMGTAKPTDWLALRTGLRWEQTRTAALEPDPLSAEEVIVAGYDVSASTGPATTVEGIKYQYETRPRVARKGRYDYFFPSASAKASFTNSLDLQLGYSRTIRRPEVIVLAGVWSVNKTIQTVTAPNPGLTPELSSNYSARMVKYFEPVGLVAINYFRNDLRGAFQTQEFTAQEFGYTGTKYADYTFRTTTMVGEGTISIQGVELESNNSLERLLPNPFKGLTLRGSYTYTHPAPRFR</sequence>
<dbReference type="EMBL" id="CP061510">
    <property type="protein sequence ID" value="QSB43801.1"/>
    <property type="molecule type" value="Genomic_DNA"/>
</dbReference>
<evidence type="ECO:0000313" key="6">
    <source>
        <dbReference type="Proteomes" id="UP000663637"/>
    </source>
</evidence>
<dbReference type="PANTHER" id="PTHR40980:SF4">
    <property type="entry name" value="TONB-DEPENDENT RECEPTOR-LIKE BETA-BARREL DOMAIN-CONTAINING PROTEIN"/>
    <property type="match status" value="1"/>
</dbReference>
<comment type="subcellular location">
    <subcellularLocation>
        <location evidence="1">Cell outer membrane</location>
    </subcellularLocation>
</comment>
<dbReference type="InterPro" id="IPR036942">
    <property type="entry name" value="Beta-barrel_TonB_sf"/>
</dbReference>
<keyword evidence="5" id="KW-0675">Receptor</keyword>
<name>A0ABX7K9P6_9SPHN</name>